<gene>
    <name evidence="7" type="ORF">GCM10011365_25180</name>
</gene>
<dbReference type="CDD" id="cd10747">
    <property type="entry name" value="DnaJ_C"/>
    <property type="match status" value="1"/>
</dbReference>
<keyword evidence="4" id="KW-0862">Zinc</keyword>
<proteinExistence type="predicted"/>
<reference evidence="7" key="1">
    <citation type="journal article" date="2014" name="Int. J. Syst. Evol. Microbiol.">
        <title>Complete genome sequence of Corynebacterium casei LMG S-19264T (=DSM 44701T), isolated from a smear-ripened cheese.</title>
        <authorList>
            <consortium name="US DOE Joint Genome Institute (JGI-PGF)"/>
            <person name="Walter F."/>
            <person name="Albersmeier A."/>
            <person name="Kalinowski J."/>
            <person name="Ruckert C."/>
        </authorList>
    </citation>
    <scope>NUCLEOTIDE SEQUENCE</scope>
    <source>
        <strain evidence="7">CGMCC 1.12181</strain>
    </source>
</reference>
<dbReference type="InterPro" id="IPR001623">
    <property type="entry name" value="DnaJ_domain"/>
</dbReference>
<evidence type="ECO:0000256" key="2">
    <source>
        <dbReference type="ARBA" id="ARBA00022737"/>
    </source>
</evidence>
<evidence type="ECO:0000313" key="7">
    <source>
        <dbReference type="EMBL" id="GGG02959.1"/>
    </source>
</evidence>
<dbReference type="CDD" id="cd06257">
    <property type="entry name" value="DnaJ"/>
    <property type="match status" value="1"/>
</dbReference>
<keyword evidence="8" id="KW-1185">Reference proteome</keyword>
<dbReference type="GO" id="GO:0005737">
    <property type="term" value="C:cytoplasm"/>
    <property type="evidence" value="ECO:0007669"/>
    <property type="project" value="TreeGrafter"/>
</dbReference>
<evidence type="ECO:0000256" key="5">
    <source>
        <dbReference type="ARBA" id="ARBA00023186"/>
    </source>
</evidence>
<dbReference type="PROSITE" id="PS50076">
    <property type="entry name" value="DNAJ_2"/>
    <property type="match status" value="1"/>
</dbReference>
<keyword evidence="2" id="KW-0677">Repeat</keyword>
<name>A0A917FU29_9GAMM</name>
<evidence type="ECO:0000256" key="3">
    <source>
        <dbReference type="ARBA" id="ARBA00022771"/>
    </source>
</evidence>
<dbReference type="InterPro" id="IPR036869">
    <property type="entry name" value="J_dom_sf"/>
</dbReference>
<reference evidence="7" key="2">
    <citation type="submission" date="2020-09" db="EMBL/GenBank/DDBJ databases">
        <authorList>
            <person name="Sun Q."/>
            <person name="Zhou Y."/>
        </authorList>
    </citation>
    <scope>NUCLEOTIDE SEQUENCE</scope>
    <source>
        <strain evidence="7">CGMCC 1.12181</strain>
    </source>
</reference>
<dbReference type="PANTHER" id="PTHR43096:SF10">
    <property type="entry name" value="CHAPERONE PROTEIN DNAJ A6, CHLOROPLASTIC"/>
    <property type="match status" value="1"/>
</dbReference>
<dbReference type="SUPFAM" id="SSF46565">
    <property type="entry name" value="Chaperone J-domain"/>
    <property type="match status" value="1"/>
</dbReference>
<dbReference type="PRINTS" id="PR00625">
    <property type="entry name" value="JDOMAIN"/>
</dbReference>
<dbReference type="GO" id="GO:0008270">
    <property type="term" value="F:zinc ion binding"/>
    <property type="evidence" value="ECO:0007669"/>
    <property type="project" value="UniProtKB-KW"/>
</dbReference>
<dbReference type="InterPro" id="IPR008971">
    <property type="entry name" value="HSP40/DnaJ_pept-bd"/>
</dbReference>
<protein>
    <submittedName>
        <fullName evidence="7">Molecular chaperone DnaJ</fullName>
    </submittedName>
</protein>
<dbReference type="InterPro" id="IPR002939">
    <property type="entry name" value="DnaJ_C"/>
</dbReference>
<dbReference type="EMBL" id="BMEO01000020">
    <property type="protein sequence ID" value="GGG02959.1"/>
    <property type="molecule type" value="Genomic_DNA"/>
</dbReference>
<dbReference type="SUPFAM" id="SSF49493">
    <property type="entry name" value="HSP40/DnaJ peptide-binding domain"/>
    <property type="match status" value="2"/>
</dbReference>
<dbReference type="PANTHER" id="PTHR43096">
    <property type="entry name" value="DNAJ HOMOLOG 1, MITOCHONDRIAL-RELATED"/>
    <property type="match status" value="1"/>
</dbReference>
<comment type="caution">
    <text evidence="7">The sequence shown here is derived from an EMBL/GenBank/DDBJ whole genome shotgun (WGS) entry which is preliminary data.</text>
</comment>
<evidence type="ECO:0000313" key="8">
    <source>
        <dbReference type="Proteomes" id="UP000605253"/>
    </source>
</evidence>
<dbReference type="SMART" id="SM00271">
    <property type="entry name" value="DnaJ"/>
    <property type="match status" value="1"/>
</dbReference>
<dbReference type="Pfam" id="PF01556">
    <property type="entry name" value="DnaJ_C"/>
    <property type="match status" value="1"/>
</dbReference>
<accession>A0A917FU29</accession>
<organism evidence="7 8">
    <name type="scientific">Marinicella pacifica</name>
    <dbReference type="NCBI Taxonomy" id="1171543"/>
    <lineage>
        <taxon>Bacteria</taxon>
        <taxon>Pseudomonadati</taxon>
        <taxon>Pseudomonadota</taxon>
        <taxon>Gammaproteobacteria</taxon>
        <taxon>Lysobacterales</taxon>
        <taxon>Marinicellaceae</taxon>
        <taxon>Marinicella</taxon>
    </lineage>
</organism>
<dbReference type="Pfam" id="PF00226">
    <property type="entry name" value="DnaJ"/>
    <property type="match status" value="1"/>
</dbReference>
<dbReference type="AlphaFoldDB" id="A0A917FU29"/>
<dbReference type="Gene3D" id="2.60.260.20">
    <property type="entry name" value="Urease metallochaperone UreE, N-terminal domain"/>
    <property type="match status" value="2"/>
</dbReference>
<dbReference type="GO" id="GO:0051082">
    <property type="term" value="F:unfolded protein binding"/>
    <property type="evidence" value="ECO:0007669"/>
    <property type="project" value="InterPro"/>
</dbReference>
<feature type="domain" description="J" evidence="6">
    <location>
        <begin position="5"/>
        <end position="70"/>
    </location>
</feature>
<dbReference type="GO" id="GO:0042026">
    <property type="term" value="P:protein refolding"/>
    <property type="evidence" value="ECO:0007669"/>
    <property type="project" value="TreeGrafter"/>
</dbReference>
<sequence>MQYKDYYKVLGVSKESSQAEIKKAYKKLARKYHPDVNPNNKDAETRFKEINEAYQVIGKEENRKKYDQFGQDWKHADEINRARSHAGGQGYQQYQYTGNPGGEQDFADFFESIFGAQSRGGGAGFGGFGGRQTHFKGEDMQAELTLQLTDVLTTQKRTLTLNGKNIRITVPAGVENGQRIRLKGHGGKGVNGGPDGDLYIRFNIQNNTKFRREKANLYKTIDLDLYIAVLGGEVLVDTLDGQVKLKIKAGTQGNSQVRLKGKGFPKYKKDNDKGDLIVTYQIKIPTSLSEKERQLFTELKDLQS</sequence>
<dbReference type="Proteomes" id="UP000605253">
    <property type="component" value="Unassembled WGS sequence"/>
</dbReference>
<keyword evidence="1" id="KW-0479">Metal-binding</keyword>
<keyword evidence="3" id="KW-0863">Zinc-finger</keyword>
<evidence type="ECO:0000256" key="4">
    <source>
        <dbReference type="ARBA" id="ARBA00022833"/>
    </source>
</evidence>
<dbReference type="Gene3D" id="1.10.287.110">
    <property type="entry name" value="DnaJ domain"/>
    <property type="match status" value="1"/>
</dbReference>
<dbReference type="FunFam" id="2.60.260.20:FF:000005">
    <property type="entry name" value="Chaperone protein dnaJ 1, mitochondrial"/>
    <property type="match status" value="1"/>
</dbReference>
<keyword evidence="5" id="KW-0143">Chaperone</keyword>
<evidence type="ECO:0000259" key="6">
    <source>
        <dbReference type="PROSITE" id="PS50076"/>
    </source>
</evidence>
<evidence type="ECO:0000256" key="1">
    <source>
        <dbReference type="ARBA" id="ARBA00022723"/>
    </source>
</evidence>
<dbReference type="RefSeq" id="WP_188366123.1">
    <property type="nucleotide sequence ID" value="NZ_BAABJF010000005.1"/>
</dbReference>